<evidence type="ECO:0000313" key="2">
    <source>
        <dbReference type="EMBL" id="ASP18802.1"/>
    </source>
</evidence>
<name>A0A222DY49_9RHOB</name>
<keyword evidence="1" id="KW-0812">Transmembrane</keyword>
<organism evidence="2 3">
    <name type="scientific">Antarctobacter heliothermus</name>
    <dbReference type="NCBI Taxonomy" id="74033"/>
    <lineage>
        <taxon>Bacteria</taxon>
        <taxon>Pseudomonadati</taxon>
        <taxon>Pseudomonadota</taxon>
        <taxon>Alphaproteobacteria</taxon>
        <taxon>Rhodobacterales</taxon>
        <taxon>Roseobacteraceae</taxon>
        <taxon>Antarctobacter</taxon>
    </lineage>
</organism>
<dbReference type="AlphaFoldDB" id="A0A222DY49"/>
<sequence length="83" mass="8781">MGFVREVLNCHGLTGRGQLALSVIPVSGLMAAQMLVPAQSGVGAAIALFLAQVVLLLLSHSPRRLQGRFAWCSIPWKDPTGVT</sequence>
<gene>
    <name evidence="2" type="ORF">ANTHELSMS3_00076</name>
</gene>
<dbReference type="RefSeq" id="WP_094033146.1">
    <property type="nucleotide sequence ID" value="NZ_CP022540.1"/>
</dbReference>
<feature type="transmembrane region" description="Helical" evidence="1">
    <location>
        <begin position="38"/>
        <end position="58"/>
    </location>
</feature>
<evidence type="ECO:0000313" key="3">
    <source>
        <dbReference type="Proteomes" id="UP000203589"/>
    </source>
</evidence>
<evidence type="ECO:0000256" key="1">
    <source>
        <dbReference type="SAM" id="Phobius"/>
    </source>
</evidence>
<dbReference type="EMBL" id="CP022540">
    <property type="protein sequence ID" value="ASP18802.1"/>
    <property type="molecule type" value="Genomic_DNA"/>
</dbReference>
<keyword evidence="3" id="KW-1185">Reference proteome</keyword>
<dbReference type="Proteomes" id="UP000203589">
    <property type="component" value="Chromosome"/>
</dbReference>
<accession>A0A222DY49</accession>
<keyword evidence="1" id="KW-0472">Membrane</keyword>
<keyword evidence="1" id="KW-1133">Transmembrane helix</keyword>
<protein>
    <submittedName>
        <fullName evidence="2">Uncharacterized protein</fullName>
    </submittedName>
</protein>
<dbReference type="KEGG" id="aht:ANTHELSMS3_00076"/>
<reference evidence="2 3" key="1">
    <citation type="submission" date="2017-07" db="EMBL/GenBank/DDBJ databases">
        <title>Genome Sequence of Antarctobacter heliothermus Strain SMS3 Isolated from a culture of the Diatom Skeletonema marinoi.</title>
        <authorList>
            <person name="Topel M."/>
            <person name="Pinder M.I.M."/>
            <person name="Johansson O.N."/>
            <person name="Kourtchenko O."/>
            <person name="Godhe A."/>
            <person name="Clarke A.K."/>
        </authorList>
    </citation>
    <scope>NUCLEOTIDE SEQUENCE [LARGE SCALE GENOMIC DNA]</scope>
    <source>
        <strain evidence="2 3">SMS3</strain>
    </source>
</reference>
<proteinExistence type="predicted"/>